<dbReference type="Proteomes" id="UP001596395">
    <property type="component" value="Unassembled WGS sequence"/>
</dbReference>
<keyword evidence="5" id="KW-1185">Reference proteome</keyword>
<evidence type="ECO:0000259" key="3">
    <source>
        <dbReference type="Pfam" id="PF24035"/>
    </source>
</evidence>
<dbReference type="RefSeq" id="WP_336351516.1">
    <property type="nucleotide sequence ID" value="NZ_JAZAQL010000003.1"/>
</dbReference>
<organism evidence="4 5">
    <name type="scientific">Halorubellus litoreus</name>
    <dbReference type="NCBI Taxonomy" id="755308"/>
    <lineage>
        <taxon>Archaea</taxon>
        <taxon>Methanobacteriati</taxon>
        <taxon>Methanobacteriota</taxon>
        <taxon>Stenosarchaea group</taxon>
        <taxon>Halobacteria</taxon>
        <taxon>Halobacteriales</taxon>
        <taxon>Halorubellaceae</taxon>
        <taxon>Halorubellus</taxon>
    </lineage>
</organism>
<evidence type="ECO:0000256" key="2">
    <source>
        <dbReference type="SAM" id="Phobius"/>
    </source>
</evidence>
<feature type="region of interest" description="Disordered" evidence="1">
    <location>
        <begin position="1"/>
        <end position="34"/>
    </location>
</feature>
<accession>A0ABD5VMY7</accession>
<dbReference type="AlphaFoldDB" id="A0ABD5VMY7"/>
<evidence type="ECO:0000313" key="4">
    <source>
        <dbReference type="EMBL" id="MFC6954572.1"/>
    </source>
</evidence>
<evidence type="ECO:0000313" key="5">
    <source>
        <dbReference type="Proteomes" id="UP001596395"/>
    </source>
</evidence>
<sequence length="220" mass="23924">MSTESQSTNVTEEETSVTEQVNASERLETEALAEPETELELDQVFEILKNQRRRYVLQYLNEVDDTVSMSDLAEEIAALENGKEVSQLSSSERKRVYVGLYQCHLPKMDSMGVVSFNKPRGLIERGPNAAVFDEYLESEPEDDGPAWHRIHAITAGASAVTLLVALLVQPFVAAPLVVLAGLLIVAANVGCSAAHYQWVRANGDEDDDGVGVAIGETSSA</sequence>
<dbReference type="EMBL" id="JBHSXN010000003">
    <property type="protein sequence ID" value="MFC6954572.1"/>
    <property type="molecule type" value="Genomic_DNA"/>
</dbReference>
<keyword evidence="2" id="KW-0812">Transmembrane</keyword>
<proteinExistence type="predicted"/>
<feature type="domain" description="DUF7344" evidence="3">
    <location>
        <begin position="45"/>
        <end position="124"/>
    </location>
</feature>
<comment type="caution">
    <text evidence="4">The sequence shown here is derived from an EMBL/GenBank/DDBJ whole genome shotgun (WGS) entry which is preliminary data.</text>
</comment>
<dbReference type="InterPro" id="IPR055768">
    <property type="entry name" value="DUF7344"/>
</dbReference>
<dbReference type="Pfam" id="PF24035">
    <property type="entry name" value="DUF7344"/>
    <property type="match status" value="1"/>
</dbReference>
<reference evidence="4 5" key="1">
    <citation type="journal article" date="2019" name="Int. J. Syst. Evol. Microbiol.">
        <title>The Global Catalogue of Microorganisms (GCM) 10K type strain sequencing project: providing services to taxonomists for standard genome sequencing and annotation.</title>
        <authorList>
            <consortium name="The Broad Institute Genomics Platform"/>
            <consortium name="The Broad Institute Genome Sequencing Center for Infectious Disease"/>
            <person name="Wu L."/>
            <person name="Ma J."/>
        </authorList>
    </citation>
    <scope>NUCLEOTIDE SEQUENCE [LARGE SCALE GENOMIC DNA]</scope>
    <source>
        <strain evidence="4 5">GX26</strain>
    </source>
</reference>
<feature type="compositionally biased region" description="Low complexity" evidence="1">
    <location>
        <begin position="1"/>
        <end position="10"/>
    </location>
</feature>
<protein>
    <recommendedName>
        <fullName evidence="3">DUF7344 domain-containing protein</fullName>
    </recommendedName>
</protein>
<feature type="transmembrane region" description="Helical" evidence="2">
    <location>
        <begin position="174"/>
        <end position="194"/>
    </location>
</feature>
<keyword evidence="2" id="KW-0472">Membrane</keyword>
<keyword evidence="2" id="KW-1133">Transmembrane helix</keyword>
<gene>
    <name evidence="4" type="ORF">ACFQGB_17035</name>
</gene>
<evidence type="ECO:0000256" key="1">
    <source>
        <dbReference type="SAM" id="MobiDB-lite"/>
    </source>
</evidence>
<name>A0ABD5VMY7_9EURY</name>